<gene>
    <name evidence="7" type="ORF">DID88_006766</name>
</gene>
<feature type="domain" description="DUF7514" evidence="6">
    <location>
        <begin position="190"/>
        <end position="341"/>
    </location>
</feature>
<evidence type="ECO:0000259" key="6">
    <source>
        <dbReference type="Pfam" id="PF24355"/>
    </source>
</evidence>
<dbReference type="GO" id="GO:0008270">
    <property type="term" value="F:zinc ion binding"/>
    <property type="evidence" value="ECO:0007669"/>
    <property type="project" value="UniProtKB-KW"/>
</dbReference>
<keyword evidence="8" id="KW-1185">Reference proteome</keyword>
<dbReference type="Proteomes" id="UP000249056">
    <property type="component" value="Unassembled WGS sequence"/>
</dbReference>
<feature type="domain" description="ZZ-type" evidence="5">
    <location>
        <begin position="4"/>
        <end position="44"/>
    </location>
</feature>
<dbReference type="Gene3D" id="3.30.60.90">
    <property type="match status" value="1"/>
</dbReference>
<comment type="caution">
    <text evidence="7">The sequence shown here is derived from an EMBL/GenBank/DDBJ whole genome shotgun (WGS) entry which is preliminary data.</text>
</comment>
<dbReference type="Pfam" id="PF24355">
    <property type="entry name" value="DUF7514"/>
    <property type="match status" value="1"/>
</dbReference>
<evidence type="ECO:0000313" key="7">
    <source>
        <dbReference type="EMBL" id="RAL59120.1"/>
    </source>
</evidence>
<protein>
    <submittedName>
        <fullName evidence="7">Uncharacterized protein</fullName>
    </submittedName>
</protein>
<name>A0A395IFX5_9HELO</name>
<dbReference type="InterPro" id="IPR043145">
    <property type="entry name" value="Znf_ZZ_sf"/>
</dbReference>
<proteinExistence type="predicted"/>
<dbReference type="EMBL" id="QKRW01000059">
    <property type="protein sequence ID" value="RAL59120.1"/>
    <property type="molecule type" value="Genomic_DNA"/>
</dbReference>
<evidence type="ECO:0000259" key="5">
    <source>
        <dbReference type="Pfam" id="PF00569"/>
    </source>
</evidence>
<dbReference type="AlphaFoldDB" id="A0A395IFX5"/>
<feature type="region of interest" description="Disordered" evidence="4">
    <location>
        <begin position="382"/>
        <end position="407"/>
    </location>
</feature>
<keyword evidence="3" id="KW-0862">Zinc</keyword>
<feature type="compositionally biased region" description="Acidic residues" evidence="4">
    <location>
        <begin position="385"/>
        <end position="395"/>
    </location>
</feature>
<accession>A0A395IFX5</accession>
<dbReference type="Pfam" id="PF00569">
    <property type="entry name" value="ZZ"/>
    <property type="match status" value="1"/>
</dbReference>
<keyword evidence="1" id="KW-0479">Metal-binding</keyword>
<feature type="region of interest" description="Disordered" evidence="4">
    <location>
        <begin position="106"/>
        <end position="136"/>
    </location>
</feature>
<evidence type="ECO:0000313" key="8">
    <source>
        <dbReference type="Proteomes" id="UP000249056"/>
    </source>
</evidence>
<sequence length="469" mass="52297">MSLYECDGCTELIRPDKARIQCHICTDYNLCANCFVIQNVSRTHINNHPTSIYKTSGTTTPAVPPPKAPRPISLLPTRKDTLSSTPPKKVELPTANWGALWDIVKPRPRPAKATPSQKGPGSGELISISPPNNEDPYSYSNHNRDLSFSDSPITKLRPDLPLIPAKIELEAFTNPYASMAPPVPAEWSPFFQADGTQNTIFVDLMTTIFLHLDVENTDSLSPEVYSAFLEMQGVPMEDNIWQKTLFAEGGVQNQEIADLELGIFYKNHEIQHTLAVRHAAHLPPPSPSPTAGERIRRSISLGANMPMLSRQGFIDVMGMELLRDPDEGHRRLGGVVRDYEVWKELGERKSLLEMSEEKEEVERRIMEGMLRGAGEEVGMVGSSDGNDDLNTDTDAESNMPAPDSFTFETTDDEEKLIEEKGDQVRHQAERQVERQMEHGMQEVSLSDANTAMIKKIPVVIEPVGETNWV</sequence>
<feature type="region of interest" description="Disordered" evidence="4">
    <location>
        <begin position="53"/>
        <end position="89"/>
    </location>
</feature>
<dbReference type="SUPFAM" id="SSF57850">
    <property type="entry name" value="RING/U-box"/>
    <property type="match status" value="1"/>
</dbReference>
<evidence type="ECO:0000256" key="1">
    <source>
        <dbReference type="ARBA" id="ARBA00022723"/>
    </source>
</evidence>
<evidence type="ECO:0000256" key="2">
    <source>
        <dbReference type="ARBA" id="ARBA00022771"/>
    </source>
</evidence>
<dbReference type="InterPro" id="IPR055936">
    <property type="entry name" value="DUF7514"/>
</dbReference>
<evidence type="ECO:0000256" key="4">
    <source>
        <dbReference type="SAM" id="MobiDB-lite"/>
    </source>
</evidence>
<dbReference type="InterPro" id="IPR000433">
    <property type="entry name" value="Znf_ZZ"/>
</dbReference>
<keyword evidence="2" id="KW-0863">Zinc-finger</keyword>
<dbReference type="OrthoDB" id="7873042at2759"/>
<reference evidence="7 8" key="1">
    <citation type="submission" date="2018-06" db="EMBL/GenBank/DDBJ databases">
        <title>Genome Sequence of the Brown Rot Fungal Pathogen Monilinia fructigena.</title>
        <authorList>
            <person name="Landi L."/>
            <person name="De Miccolis Angelini R.M."/>
            <person name="Pollastro S."/>
            <person name="Abate D."/>
            <person name="Faretra F."/>
            <person name="Romanazzi G."/>
        </authorList>
    </citation>
    <scope>NUCLEOTIDE SEQUENCE [LARGE SCALE GENOMIC DNA]</scope>
    <source>
        <strain evidence="7 8">Mfrg269</strain>
    </source>
</reference>
<organism evidence="7 8">
    <name type="scientific">Monilinia fructigena</name>
    <dbReference type="NCBI Taxonomy" id="38457"/>
    <lineage>
        <taxon>Eukaryota</taxon>
        <taxon>Fungi</taxon>
        <taxon>Dikarya</taxon>
        <taxon>Ascomycota</taxon>
        <taxon>Pezizomycotina</taxon>
        <taxon>Leotiomycetes</taxon>
        <taxon>Helotiales</taxon>
        <taxon>Sclerotiniaceae</taxon>
        <taxon>Monilinia</taxon>
    </lineage>
</organism>
<evidence type="ECO:0000256" key="3">
    <source>
        <dbReference type="ARBA" id="ARBA00022833"/>
    </source>
</evidence>